<dbReference type="InterPro" id="IPR021255">
    <property type="entry name" value="DUF2807"/>
</dbReference>
<comment type="caution">
    <text evidence="2">The sequence shown here is derived from an EMBL/GenBank/DDBJ whole genome shotgun (WGS) entry which is preliminary data.</text>
</comment>
<dbReference type="Gene3D" id="2.160.20.120">
    <property type="match status" value="1"/>
</dbReference>
<reference evidence="2 3" key="1">
    <citation type="submission" date="2024-06" db="EMBL/GenBank/DDBJ databases">
        <title>Pontibacter populi HYL7-15.</title>
        <authorList>
            <person name="Kim M.K."/>
        </authorList>
    </citation>
    <scope>NUCLEOTIDE SEQUENCE [LARGE SCALE GENOMIC DNA]</scope>
    <source>
        <strain evidence="2 3">HYL7-15</strain>
    </source>
</reference>
<gene>
    <name evidence="2" type="ORF">ABS362_07800</name>
</gene>
<proteinExistence type="predicted"/>
<evidence type="ECO:0000313" key="3">
    <source>
        <dbReference type="Proteomes" id="UP001476807"/>
    </source>
</evidence>
<sequence>MKNFTAHMAIIVSFVIALALLSGTIIAQDVKGNGTLKTQTRKVADFEGIKVSGGFIVEIKQGKQEELRIEAEENLMDNIKSEVKNGVLHLYTEGSFNSRKGIKAFVTVSDLNKIDISGGVKVTGLSTFKANTFDLGMSGGSHVTLAIDANKLDVEMSGGSKVALSGHADDLEMNMSGAASVDTRELIAKRVKVESSGASSVKVHATENLVINASGASHVAYAGSPKIEAQTTAASRISKL</sequence>
<dbReference type="PANTHER" id="PTHR39200:SF1">
    <property type="entry name" value="AUTO-TRANSPORTER ADHESIN HEAD GIN DOMAIN-CONTAINING PROTEIN-RELATED"/>
    <property type="match status" value="1"/>
</dbReference>
<evidence type="ECO:0000313" key="2">
    <source>
        <dbReference type="EMBL" id="MER2997445.1"/>
    </source>
</evidence>
<dbReference type="EMBL" id="JBEOKT010000005">
    <property type="protein sequence ID" value="MER2997445.1"/>
    <property type="molecule type" value="Genomic_DNA"/>
</dbReference>
<keyword evidence="3" id="KW-1185">Reference proteome</keyword>
<dbReference type="PANTHER" id="PTHR39200">
    <property type="entry name" value="HYPOTHETICAL EXPORTED PROTEIN"/>
    <property type="match status" value="1"/>
</dbReference>
<name>A0ABV1RST4_9BACT</name>
<protein>
    <submittedName>
        <fullName evidence="2">Head GIN domain-containing protein</fullName>
    </submittedName>
</protein>
<evidence type="ECO:0000259" key="1">
    <source>
        <dbReference type="Pfam" id="PF10988"/>
    </source>
</evidence>
<dbReference type="RefSeq" id="WP_350411839.1">
    <property type="nucleotide sequence ID" value="NZ_JBEOKT010000005.1"/>
</dbReference>
<dbReference type="Proteomes" id="UP001476807">
    <property type="component" value="Unassembled WGS sequence"/>
</dbReference>
<organism evidence="2 3">
    <name type="scientific">Pontibacter populi</name>
    <dbReference type="NCBI Taxonomy" id="890055"/>
    <lineage>
        <taxon>Bacteria</taxon>
        <taxon>Pseudomonadati</taxon>
        <taxon>Bacteroidota</taxon>
        <taxon>Cytophagia</taxon>
        <taxon>Cytophagales</taxon>
        <taxon>Hymenobacteraceae</taxon>
        <taxon>Pontibacter</taxon>
    </lineage>
</organism>
<feature type="domain" description="Putative auto-transporter adhesin head GIN" evidence="1">
    <location>
        <begin position="45"/>
        <end position="225"/>
    </location>
</feature>
<accession>A0ABV1RST4</accession>
<dbReference type="Pfam" id="PF10988">
    <property type="entry name" value="DUF2807"/>
    <property type="match status" value="1"/>
</dbReference>